<feature type="compositionally biased region" description="Pro residues" evidence="1">
    <location>
        <begin position="1"/>
        <end position="10"/>
    </location>
</feature>
<organism evidence="3 4">
    <name type="scientific">Botryobasidium botryosum (strain FD-172 SS1)</name>
    <dbReference type="NCBI Taxonomy" id="930990"/>
    <lineage>
        <taxon>Eukaryota</taxon>
        <taxon>Fungi</taxon>
        <taxon>Dikarya</taxon>
        <taxon>Basidiomycota</taxon>
        <taxon>Agaricomycotina</taxon>
        <taxon>Agaricomycetes</taxon>
        <taxon>Cantharellales</taxon>
        <taxon>Botryobasidiaceae</taxon>
        <taxon>Botryobasidium</taxon>
    </lineage>
</organism>
<evidence type="ECO:0000313" key="3">
    <source>
        <dbReference type="EMBL" id="KDQ19120.1"/>
    </source>
</evidence>
<name>A0A067MWN9_BOTB1</name>
<evidence type="ECO:0000313" key="4">
    <source>
        <dbReference type="Proteomes" id="UP000027195"/>
    </source>
</evidence>
<keyword evidence="4" id="KW-1185">Reference proteome</keyword>
<accession>A0A067MWN9</accession>
<dbReference type="HOGENOM" id="CLU_026455_1_1_1"/>
<keyword evidence="2" id="KW-0812">Transmembrane</keyword>
<dbReference type="EMBL" id="KL198020">
    <property type="protein sequence ID" value="KDQ19120.1"/>
    <property type="molecule type" value="Genomic_DNA"/>
</dbReference>
<keyword evidence="2" id="KW-1133">Transmembrane helix</keyword>
<evidence type="ECO:0000256" key="1">
    <source>
        <dbReference type="SAM" id="MobiDB-lite"/>
    </source>
</evidence>
<gene>
    <name evidence="3" type="ORF">BOTBODRAFT_484396</name>
</gene>
<keyword evidence="2" id="KW-0472">Membrane</keyword>
<protein>
    <submittedName>
        <fullName evidence="3">Uncharacterized protein</fullName>
    </submittedName>
</protein>
<feature type="region of interest" description="Disordered" evidence="1">
    <location>
        <begin position="1"/>
        <end position="21"/>
    </location>
</feature>
<evidence type="ECO:0000256" key="2">
    <source>
        <dbReference type="SAM" id="Phobius"/>
    </source>
</evidence>
<feature type="transmembrane region" description="Helical" evidence="2">
    <location>
        <begin position="118"/>
        <end position="138"/>
    </location>
</feature>
<dbReference type="AlphaFoldDB" id="A0A067MWN9"/>
<dbReference type="Proteomes" id="UP000027195">
    <property type="component" value="Unassembled WGS sequence"/>
</dbReference>
<dbReference type="STRING" id="930990.A0A067MWN9"/>
<sequence length="514" mass="55909">MTRLTVPPPAEVASSGPHPAYPSARVQGQFYVPATSRLTRRNVGAQQHPIFIDVNGAVHALSVVEEPPPPRKSAKIVATDAAMATMAFIGGATTRAASAVRRGANCTFRSICVGAPIVLRYLFVTLKIASMILIVGYITMYTMRYISSDALFDTVWGRACNNPNVSFICPSVPAPPPVITPLPIPDIPQLIQLQTGFEGIVESSSGMTLAVDLKECEMAVRDLNTLVKVSDLGCKESLSGQLDSVTAQAKEIGLKLQRLGGRVGGAVDSIVAMDEYVLRSLGTINQKLISVGVSQDSSFISRIAPFQSASALAVVVEQQKAELIRVFDRALAHMQTHIKQLIFETDATAFELDRLEMTLDTVYEIVMRENRDIQSKEEMLSHIWDSLIDKSKAAGYRWQRGLLDSISRYRKDALNRVTATAVQLRQLSTNLDVLRERVAAPGLVRAQCADESDGGAGIPIEAYMWSVKEGVATLRDFRARGVQRENEVINRMVAAPPVDVQTAYLTPQAEEAGA</sequence>
<proteinExistence type="predicted"/>
<dbReference type="OrthoDB" id="4179406at2759"/>
<dbReference type="InParanoid" id="A0A067MWN9"/>
<reference evidence="4" key="1">
    <citation type="journal article" date="2014" name="Proc. Natl. Acad. Sci. U.S.A.">
        <title>Extensive sampling of basidiomycete genomes demonstrates inadequacy of the white-rot/brown-rot paradigm for wood decay fungi.</title>
        <authorList>
            <person name="Riley R."/>
            <person name="Salamov A.A."/>
            <person name="Brown D.W."/>
            <person name="Nagy L.G."/>
            <person name="Floudas D."/>
            <person name="Held B.W."/>
            <person name="Levasseur A."/>
            <person name="Lombard V."/>
            <person name="Morin E."/>
            <person name="Otillar R."/>
            <person name="Lindquist E.A."/>
            <person name="Sun H."/>
            <person name="LaButti K.M."/>
            <person name="Schmutz J."/>
            <person name="Jabbour D."/>
            <person name="Luo H."/>
            <person name="Baker S.E."/>
            <person name="Pisabarro A.G."/>
            <person name="Walton J.D."/>
            <person name="Blanchette R.A."/>
            <person name="Henrissat B."/>
            <person name="Martin F."/>
            <person name="Cullen D."/>
            <person name="Hibbett D.S."/>
            <person name="Grigoriev I.V."/>
        </authorList>
    </citation>
    <scope>NUCLEOTIDE SEQUENCE [LARGE SCALE GENOMIC DNA]</scope>
    <source>
        <strain evidence="4">FD-172 SS1</strain>
    </source>
</reference>